<keyword evidence="1" id="KW-0805">Transcription regulation</keyword>
<dbReference type="InterPro" id="IPR036388">
    <property type="entry name" value="WH-like_DNA-bd_sf"/>
</dbReference>
<dbReference type="SMART" id="SM00421">
    <property type="entry name" value="HTH_LUXR"/>
    <property type="match status" value="1"/>
</dbReference>
<dbReference type="RefSeq" id="WP_023067398.1">
    <property type="nucleotide sequence ID" value="NZ_AUZM01000037.1"/>
</dbReference>
<dbReference type="Pfam" id="PF00196">
    <property type="entry name" value="GerE"/>
    <property type="match status" value="1"/>
</dbReference>
<reference evidence="7 8" key="1">
    <citation type="journal article" date="2013" name="Front. Microbiol.">
        <title>Comparative genomic analyses of the cyanobacterium, Lyngbya aestuarii BL J, a powerful hydrogen producer.</title>
        <authorList>
            <person name="Kothari A."/>
            <person name="Vaughn M."/>
            <person name="Garcia-Pichel F."/>
        </authorList>
    </citation>
    <scope>NUCLEOTIDE SEQUENCE [LARGE SCALE GENOMIC DNA]</scope>
    <source>
        <strain evidence="7 8">BL J</strain>
    </source>
</reference>
<evidence type="ECO:0000259" key="5">
    <source>
        <dbReference type="PROSITE" id="PS50043"/>
    </source>
</evidence>
<dbReference type="EMBL" id="AUZM01000037">
    <property type="protein sequence ID" value="ERT06434.1"/>
    <property type="molecule type" value="Genomic_DNA"/>
</dbReference>
<dbReference type="Gene3D" id="1.10.10.10">
    <property type="entry name" value="Winged helix-like DNA-binding domain superfamily/Winged helix DNA-binding domain"/>
    <property type="match status" value="1"/>
</dbReference>
<sequence>MPLTILVVDDDFGTRLSISDYLEISGYTVISAENGQEALELVDKHKPHLIVTDITMPEMDGYDLVKRIRSRPAFRLLPVIFLTAHTAIQSRIRGYQLGCDNYLPKPFELDELGVVIRALLERSQLIESELRSRVSESVVVINGATSTLSHEINLTEREQQVLDLLTEGRSNVQIGEKLHLSPRTIEKYVSSLLRKTESNNRAELVRFAMTNHLID</sequence>
<dbReference type="PROSITE" id="PS00622">
    <property type="entry name" value="HTH_LUXR_1"/>
    <property type="match status" value="1"/>
</dbReference>
<dbReference type="PATRIC" id="fig|1348334.3.peg.3503"/>
<dbReference type="GO" id="GO:0032993">
    <property type="term" value="C:protein-DNA complex"/>
    <property type="evidence" value="ECO:0007669"/>
    <property type="project" value="TreeGrafter"/>
</dbReference>
<accession>U7QES4</accession>
<dbReference type="CDD" id="cd06170">
    <property type="entry name" value="LuxR_C_like"/>
    <property type="match status" value="1"/>
</dbReference>
<dbReference type="PANTHER" id="PTHR48111">
    <property type="entry name" value="REGULATOR OF RPOS"/>
    <property type="match status" value="1"/>
</dbReference>
<dbReference type="PRINTS" id="PR00038">
    <property type="entry name" value="HTHLUXR"/>
</dbReference>
<dbReference type="SUPFAM" id="SSF52172">
    <property type="entry name" value="CheY-like"/>
    <property type="match status" value="1"/>
</dbReference>
<name>U7QES4_9CYAN</name>
<evidence type="ECO:0000256" key="1">
    <source>
        <dbReference type="ARBA" id="ARBA00023015"/>
    </source>
</evidence>
<dbReference type="InterPro" id="IPR000792">
    <property type="entry name" value="Tscrpt_reg_LuxR_C"/>
</dbReference>
<dbReference type="SMART" id="SM00448">
    <property type="entry name" value="REC"/>
    <property type="match status" value="1"/>
</dbReference>
<protein>
    <submittedName>
        <fullName evidence="7">Bacterial regulatory s, luxR family protein</fullName>
    </submittedName>
</protein>
<organism evidence="7 8">
    <name type="scientific">Lyngbya aestuarii BL J</name>
    <dbReference type="NCBI Taxonomy" id="1348334"/>
    <lineage>
        <taxon>Bacteria</taxon>
        <taxon>Bacillati</taxon>
        <taxon>Cyanobacteriota</taxon>
        <taxon>Cyanophyceae</taxon>
        <taxon>Oscillatoriophycideae</taxon>
        <taxon>Oscillatoriales</taxon>
        <taxon>Microcoleaceae</taxon>
        <taxon>Lyngbya</taxon>
    </lineage>
</organism>
<feature type="domain" description="HTH luxR-type" evidence="5">
    <location>
        <begin position="147"/>
        <end position="212"/>
    </location>
</feature>
<dbReference type="SUPFAM" id="SSF46894">
    <property type="entry name" value="C-terminal effector domain of the bipartite response regulators"/>
    <property type="match status" value="1"/>
</dbReference>
<evidence type="ECO:0000313" key="7">
    <source>
        <dbReference type="EMBL" id="ERT06434.1"/>
    </source>
</evidence>
<dbReference type="GO" id="GO:0006355">
    <property type="term" value="P:regulation of DNA-templated transcription"/>
    <property type="evidence" value="ECO:0007669"/>
    <property type="project" value="InterPro"/>
</dbReference>
<dbReference type="Gene3D" id="3.40.50.2300">
    <property type="match status" value="1"/>
</dbReference>
<keyword evidence="8" id="KW-1185">Reference proteome</keyword>
<dbReference type="GO" id="GO:0005829">
    <property type="term" value="C:cytosol"/>
    <property type="evidence" value="ECO:0007669"/>
    <property type="project" value="TreeGrafter"/>
</dbReference>
<keyword evidence="4" id="KW-0597">Phosphoprotein</keyword>
<dbReference type="InterPro" id="IPR001789">
    <property type="entry name" value="Sig_transdc_resp-reg_receiver"/>
</dbReference>
<gene>
    <name evidence="7" type="ORF">M595_3620</name>
</gene>
<dbReference type="GO" id="GO:0000976">
    <property type="term" value="F:transcription cis-regulatory region binding"/>
    <property type="evidence" value="ECO:0007669"/>
    <property type="project" value="TreeGrafter"/>
</dbReference>
<dbReference type="InterPro" id="IPR011006">
    <property type="entry name" value="CheY-like_superfamily"/>
</dbReference>
<dbReference type="Proteomes" id="UP000017127">
    <property type="component" value="Unassembled WGS sequence"/>
</dbReference>
<evidence type="ECO:0000256" key="3">
    <source>
        <dbReference type="ARBA" id="ARBA00023163"/>
    </source>
</evidence>
<evidence type="ECO:0000313" key="8">
    <source>
        <dbReference type="Proteomes" id="UP000017127"/>
    </source>
</evidence>
<dbReference type="PROSITE" id="PS50110">
    <property type="entry name" value="RESPONSE_REGULATORY"/>
    <property type="match status" value="1"/>
</dbReference>
<proteinExistence type="predicted"/>
<dbReference type="AlphaFoldDB" id="U7QES4"/>
<dbReference type="PANTHER" id="PTHR48111:SF67">
    <property type="entry name" value="TRANSCRIPTIONAL REGULATORY PROTEIN TCTD"/>
    <property type="match status" value="1"/>
</dbReference>
<evidence type="ECO:0000256" key="4">
    <source>
        <dbReference type="PROSITE-ProRule" id="PRU00169"/>
    </source>
</evidence>
<dbReference type="InterPro" id="IPR016032">
    <property type="entry name" value="Sig_transdc_resp-reg_C-effctor"/>
</dbReference>
<keyword evidence="3" id="KW-0804">Transcription</keyword>
<feature type="modified residue" description="4-aspartylphosphate" evidence="4">
    <location>
        <position position="53"/>
    </location>
</feature>
<feature type="domain" description="Response regulatory" evidence="6">
    <location>
        <begin position="4"/>
        <end position="120"/>
    </location>
</feature>
<dbReference type="Pfam" id="PF00072">
    <property type="entry name" value="Response_reg"/>
    <property type="match status" value="1"/>
</dbReference>
<comment type="caution">
    <text evidence="7">The sequence shown here is derived from an EMBL/GenBank/DDBJ whole genome shotgun (WGS) entry which is preliminary data.</text>
</comment>
<dbReference type="PROSITE" id="PS50043">
    <property type="entry name" value="HTH_LUXR_2"/>
    <property type="match status" value="1"/>
</dbReference>
<keyword evidence="2" id="KW-0238">DNA-binding</keyword>
<dbReference type="InterPro" id="IPR039420">
    <property type="entry name" value="WalR-like"/>
</dbReference>
<dbReference type="GO" id="GO:0000156">
    <property type="term" value="F:phosphorelay response regulator activity"/>
    <property type="evidence" value="ECO:0007669"/>
    <property type="project" value="TreeGrafter"/>
</dbReference>
<evidence type="ECO:0000256" key="2">
    <source>
        <dbReference type="ARBA" id="ARBA00023125"/>
    </source>
</evidence>
<dbReference type="OrthoDB" id="466901at2"/>
<evidence type="ECO:0000259" key="6">
    <source>
        <dbReference type="PROSITE" id="PS50110"/>
    </source>
</evidence>